<dbReference type="AlphaFoldDB" id="G0TV35"/>
<dbReference type="GO" id="GO:0003676">
    <property type="term" value="F:nucleic acid binding"/>
    <property type="evidence" value="ECO:0007669"/>
    <property type="project" value="InterPro"/>
</dbReference>
<dbReference type="PANTHER" id="PTHR13370">
    <property type="entry name" value="RNA METHYLASE-RELATED"/>
    <property type="match status" value="1"/>
</dbReference>
<dbReference type="GO" id="GO:0043527">
    <property type="term" value="C:tRNA methyltransferase complex"/>
    <property type="evidence" value="ECO:0007669"/>
    <property type="project" value="UniProtKB-ARBA"/>
</dbReference>
<dbReference type="SUPFAM" id="SSF53335">
    <property type="entry name" value="S-adenosyl-L-methionine-dependent methyltransferases"/>
    <property type="match status" value="1"/>
</dbReference>
<feature type="domain" description="Ribosomal RNA large subunit methyltransferase K/L-like methyltransferase" evidence="4">
    <location>
        <begin position="228"/>
        <end position="318"/>
    </location>
</feature>
<name>G0TV35_TRYVY</name>
<keyword evidence="2 5" id="KW-0808">Transferase</keyword>
<dbReference type="Gene3D" id="3.40.50.150">
    <property type="entry name" value="Vaccinia Virus protein VP39"/>
    <property type="match status" value="1"/>
</dbReference>
<dbReference type="Pfam" id="PF01170">
    <property type="entry name" value="UPF0020"/>
    <property type="match status" value="1"/>
</dbReference>
<dbReference type="InterPro" id="IPR000241">
    <property type="entry name" value="RlmKL-like_Mtase"/>
</dbReference>
<keyword evidence="1 5" id="KW-0489">Methyltransferase</keyword>
<dbReference type="VEuPathDB" id="TriTrypDB:TvY486_0500090"/>
<accession>G0TV35</accession>
<keyword evidence="3" id="KW-0732">Signal</keyword>
<evidence type="ECO:0000313" key="5">
    <source>
        <dbReference type="EMBL" id="CCC47800.1"/>
    </source>
</evidence>
<feature type="chain" id="PRO_5003409821" evidence="3">
    <location>
        <begin position="20"/>
        <end position="636"/>
    </location>
</feature>
<dbReference type="GO" id="GO:0008168">
    <property type="term" value="F:methyltransferase activity"/>
    <property type="evidence" value="ECO:0007669"/>
    <property type="project" value="UniProtKB-KW"/>
</dbReference>
<feature type="signal peptide" evidence="3">
    <location>
        <begin position="1"/>
        <end position="19"/>
    </location>
</feature>
<organism evidence="5">
    <name type="scientific">Trypanosoma vivax (strain Y486)</name>
    <dbReference type="NCBI Taxonomy" id="1055687"/>
    <lineage>
        <taxon>Eukaryota</taxon>
        <taxon>Discoba</taxon>
        <taxon>Euglenozoa</taxon>
        <taxon>Kinetoplastea</taxon>
        <taxon>Metakinetoplastina</taxon>
        <taxon>Trypanosomatida</taxon>
        <taxon>Trypanosomatidae</taxon>
        <taxon>Trypanosoma</taxon>
        <taxon>Duttonella</taxon>
    </lineage>
</organism>
<sequence>MLFFAWFACSPIMAPFCVAELSAGAETAGAPIKLIQHPPWLCVDSTRSLFCVFEASSTDVVRQIAMHCVLLRAVYQLIAAAASVDELLACLGEEENDASVEWETHKDGVDGSRRLRGTRYKEELLRLRKKSSTRVELETVGRHYPVTEKAVIVERAAAAMGVSPSTNGPTLGERPCPVQNDRVHIVLEHSLDSASGEATGGPVLRALCGKFVASSERQHVLARYALRQRPYVGTTSMPPEPAFVMVHLACVRRASFVFDPFAGTGGILVAAAHCGAVTLASDVDGRALQRGTRRGLASVQQRQQRQVAMRAYGADDLERANISNAEVEMPSMLTNFKIYGLRPPDRVRMNFASWDRALRTDSKKGTKGAVDNHPQRCEGFLDAIVTDPPYGIREPRKGVKESRDESPIVQQLERQVKYDSGKASGDQVGCCEGETIGQGRYTVADIVLDLLLFAAEALVIGGRLVLWYPSSSTQYNSEEIPSHPSLDLIHNIPQKVSLKIARHLLVFVKARPMPSPPPTRAMCASVRQAQDLRLLIGTTDLPENAEYMRYRQKLMRKREAAKRFHSLAVQCSTGTIDLVEPNKNIDGKGDDSGCTEVTCPIAETKTKNAMRKERSELIVKNRETKFQVEQQHRISK</sequence>
<dbReference type="GO" id="GO:0005737">
    <property type="term" value="C:cytoplasm"/>
    <property type="evidence" value="ECO:0007669"/>
    <property type="project" value="TreeGrafter"/>
</dbReference>
<evidence type="ECO:0000256" key="3">
    <source>
        <dbReference type="SAM" id="SignalP"/>
    </source>
</evidence>
<dbReference type="EMBL" id="HE573021">
    <property type="protein sequence ID" value="CCC47800.1"/>
    <property type="molecule type" value="Genomic_DNA"/>
</dbReference>
<dbReference type="GO" id="GO:0032259">
    <property type="term" value="P:methylation"/>
    <property type="evidence" value="ECO:0007669"/>
    <property type="project" value="UniProtKB-KW"/>
</dbReference>
<dbReference type="PANTHER" id="PTHR13370:SF3">
    <property type="entry name" value="TRNA (GUANINE(10)-N2)-METHYLTRANSFERASE HOMOLOG"/>
    <property type="match status" value="1"/>
</dbReference>
<dbReference type="InterPro" id="IPR029063">
    <property type="entry name" value="SAM-dependent_MTases_sf"/>
</dbReference>
<evidence type="ECO:0000256" key="1">
    <source>
        <dbReference type="ARBA" id="ARBA00022603"/>
    </source>
</evidence>
<protein>
    <submittedName>
        <fullName evidence="5">Putative methyltransferase</fullName>
    </submittedName>
</protein>
<evidence type="ECO:0000256" key="2">
    <source>
        <dbReference type="ARBA" id="ARBA00022679"/>
    </source>
</evidence>
<proteinExistence type="predicted"/>
<dbReference type="PROSITE" id="PS00092">
    <property type="entry name" value="N6_MTASE"/>
    <property type="match status" value="1"/>
</dbReference>
<dbReference type="InterPro" id="IPR002052">
    <property type="entry name" value="DNA_methylase_N6_adenine_CS"/>
</dbReference>
<gene>
    <name evidence="5" type="ORF">TVY486_0500090</name>
</gene>
<evidence type="ECO:0000259" key="4">
    <source>
        <dbReference type="Pfam" id="PF01170"/>
    </source>
</evidence>
<reference evidence="5" key="1">
    <citation type="journal article" date="2012" name="Proc. Natl. Acad. Sci. U.S.A.">
        <title>Antigenic diversity is generated by distinct evolutionary mechanisms in African trypanosome species.</title>
        <authorList>
            <person name="Jackson A.P."/>
            <person name="Berry A."/>
            <person name="Aslett M."/>
            <person name="Allison H.C."/>
            <person name="Burton P."/>
            <person name="Vavrova-Anderson J."/>
            <person name="Brown R."/>
            <person name="Browne H."/>
            <person name="Corton N."/>
            <person name="Hauser H."/>
            <person name="Gamble J."/>
            <person name="Gilderthorp R."/>
            <person name="Marcello L."/>
            <person name="McQuillan J."/>
            <person name="Otto T.D."/>
            <person name="Quail M.A."/>
            <person name="Sanders M.J."/>
            <person name="van Tonder A."/>
            <person name="Ginger M.L."/>
            <person name="Field M.C."/>
            <person name="Barry J.D."/>
            <person name="Hertz-Fowler C."/>
            <person name="Berriman M."/>
        </authorList>
    </citation>
    <scope>NUCLEOTIDE SEQUENCE</scope>
    <source>
        <strain evidence="5">Y486</strain>
    </source>
</reference>